<keyword evidence="6" id="KW-0349">Heme</keyword>
<evidence type="ECO:0000256" key="14">
    <source>
        <dbReference type="PIRSR" id="PIRSR600823-3"/>
    </source>
</evidence>
<keyword evidence="11 15" id="KW-1015">Disulfide bond</keyword>
<feature type="signal peptide" evidence="16">
    <location>
        <begin position="1"/>
        <end position="25"/>
    </location>
</feature>
<dbReference type="AlphaFoldDB" id="A0AAD5D5L5"/>
<feature type="binding site" evidence="14">
    <location>
        <position position="152"/>
    </location>
    <ligand>
        <name>Ca(2+)</name>
        <dbReference type="ChEBI" id="CHEBI:29108"/>
        <label>2</label>
    </ligand>
</feature>
<feature type="binding site" description="axial binding residue" evidence="14">
    <location>
        <position position="105"/>
    </location>
    <ligand>
        <name>heme b</name>
        <dbReference type="ChEBI" id="CHEBI:60344"/>
    </ligand>
    <ligandPart>
        <name>Fe</name>
        <dbReference type="ChEBI" id="CHEBI:18248"/>
    </ligandPart>
</feature>
<keyword evidence="12" id="KW-0325">Glycoprotein</keyword>
<dbReference type="GO" id="GO:0046872">
    <property type="term" value="F:metal ion binding"/>
    <property type="evidence" value="ECO:0007669"/>
    <property type="project" value="UniProtKB-KW"/>
</dbReference>
<dbReference type="InterPro" id="IPR002016">
    <property type="entry name" value="Haem_peroxidase"/>
</dbReference>
<evidence type="ECO:0000256" key="5">
    <source>
        <dbReference type="ARBA" id="ARBA00022559"/>
    </source>
</evidence>
<dbReference type="InterPro" id="IPR000823">
    <property type="entry name" value="Peroxidase_pln"/>
</dbReference>
<evidence type="ECO:0000256" key="12">
    <source>
        <dbReference type="ARBA" id="ARBA00023180"/>
    </source>
</evidence>
<comment type="catalytic activity">
    <reaction evidence="1">
        <text>2 a phenolic donor + H2O2 = 2 a phenolic radical donor + 2 H2O</text>
        <dbReference type="Rhea" id="RHEA:56136"/>
        <dbReference type="ChEBI" id="CHEBI:15377"/>
        <dbReference type="ChEBI" id="CHEBI:16240"/>
        <dbReference type="ChEBI" id="CHEBI:139520"/>
        <dbReference type="ChEBI" id="CHEBI:139521"/>
        <dbReference type="EC" id="1.11.1.7"/>
    </reaction>
</comment>
<dbReference type="InterPro" id="IPR019793">
    <property type="entry name" value="Peroxidases_heam-ligand_BS"/>
</dbReference>
<protein>
    <recommendedName>
        <fullName evidence="4">peroxidase</fullName>
        <ecNumber evidence="4">1.11.1.7</ecNumber>
    </recommendedName>
</protein>
<evidence type="ECO:0000256" key="13">
    <source>
        <dbReference type="PIRSR" id="PIRSR600823-2"/>
    </source>
</evidence>
<reference evidence="18" key="1">
    <citation type="submission" date="2022-06" db="EMBL/GenBank/DDBJ databases">
        <title>Uncovering the hologenomic basis of an extraordinary plant invasion.</title>
        <authorList>
            <person name="Bieker V.C."/>
            <person name="Martin M.D."/>
            <person name="Gilbert T."/>
            <person name="Hodgins K."/>
            <person name="Battlay P."/>
            <person name="Petersen B."/>
            <person name="Wilson J."/>
        </authorList>
    </citation>
    <scope>NUCLEOTIDE SEQUENCE</scope>
    <source>
        <strain evidence="18">AA19_3_7</strain>
        <tissue evidence="18">Leaf</tissue>
    </source>
</reference>
<dbReference type="EC" id="1.11.1.7" evidence="4"/>
<feature type="binding site" evidence="14">
    <location>
        <position position="160"/>
    </location>
    <ligand>
        <name>Ca(2+)</name>
        <dbReference type="ChEBI" id="CHEBI:29108"/>
        <label>2</label>
    </ligand>
</feature>
<dbReference type="Gene3D" id="1.10.520.10">
    <property type="match status" value="1"/>
</dbReference>
<dbReference type="FunFam" id="1.10.420.10:FF:000006">
    <property type="entry name" value="Peroxidase"/>
    <property type="match status" value="1"/>
</dbReference>
<evidence type="ECO:0000256" key="6">
    <source>
        <dbReference type="ARBA" id="ARBA00022617"/>
    </source>
</evidence>
<dbReference type="GO" id="GO:0006979">
    <property type="term" value="P:response to oxidative stress"/>
    <property type="evidence" value="ECO:0007669"/>
    <property type="project" value="InterPro"/>
</dbReference>
<keyword evidence="10 14" id="KW-0408">Iron</keyword>
<comment type="similarity">
    <text evidence="3">Belongs to the peroxidase family. Ascorbate peroxidase subfamily.</text>
</comment>
<dbReference type="PROSITE" id="PS50873">
    <property type="entry name" value="PEROXIDASE_4"/>
    <property type="match status" value="1"/>
</dbReference>
<dbReference type="PRINTS" id="PR00458">
    <property type="entry name" value="PEROXIDASE"/>
</dbReference>
<feature type="binding site" evidence="14">
    <location>
        <position position="106"/>
    </location>
    <ligand>
        <name>Ca(2+)</name>
        <dbReference type="ChEBI" id="CHEBI:29108"/>
        <label>2</label>
    </ligand>
</feature>
<evidence type="ECO:0000256" key="11">
    <source>
        <dbReference type="ARBA" id="ARBA00023157"/>
    </source>
</evidence>
<gene>
    <name evidence="18" type="ORF">M8C21_007437</name>
</gene>
<dbReference type="GO" id="GO:0140825">
    <property type="term" value="F:lactoperoxidase activity"/>
    <property type="evidence" value="ECO:0007669"/>
    <property type="project" value="UniProtKB-EC"/>
</dbReference>
<evidence type="ECO:0000313" key="18">
    <source>
        <dbReference type="EMBL" id="KAI7753442.1"/>
    </source>
</evidence>
<accession>A0AAD5D5L5</accession>
<evidence type="ECO:0000256" key="7">
    <source>
        <dbReference type="ARBA" id="ARBA00022723"/>
    </source>
</evidence>
<comment type="cofactor">
    <cofactor evidence="14">
        <name>heme b</name>
        <dbReference type="ChEBI" id="CHEBI:60344"/>
    </cofactor>
    <text evidence="14">Binds 1 heme b (iron(II)-protoporphyrin IX) group per subunit.</text>
</comment>
<feature type="domain" description="Plant heme peroxidase family profile" evidence="17">
    <location>
        <begin position="41"/>
        <end position="207"/>
    </location>
</feature>
<name>A0AAD5D5L5_AMBAR</name>
<evidence type="ECO:0000256" key="1">
    <source>
        <dbReference type="ARBA" id="ARBA00000189"/>
    </source>
</evidence>
<evidence type="ECO:0000256" key="8">
    <source>
        <dbReference type="ARBA" id="ARBA00022837"/>
    </source>
</evidence>
<dbReference type="PANTHER" id="PTHR31388">
    <property type="entry name" value="PEROXIDASE 72-RELATED"/>
    <property type="match status" value="1"/>
</dbReference>
<keyword evidence="5" id="KW-0575">Peroxidase</keyword>
<evidence type="ECO:0000259" key="17">
    <source>
        <dbReference type="PROSITE" id="PS50873"/>
    </source>
</evidence>
<evidence type="ECO:0000256" key="3">
    <source>
        <dbReference type="ARBA" id="ARBA00006873"/>
    </source>
</evidence>
<evidence type="ECO:0000313" key="19">
    <source>
        <dbReference type="Proteomes" id="UP001206925"/>
    </source>
</evidence>
<evidence type="ECO:0000256" key="9">
    <source>
        <dbReference type="ARBA" id="ARBA00023002"/>
    </source>
</evidence>
<feature type="binding site" evidence="14">
    <location>
        <position position="155"/>
    </location>
    <ligand>
        <name>Ca(2+)</name>
        <dbReference type="ChEBI" id="CHEBI:29108"/>
        <label>2</label>
    </ligand>
</feature>
<dbReference type="SUPFAM" id="SSF48113">
    <property type="entry name" value="Heme-dependent peroxidases"/>
    <property type="match status" value="1"/>
</dbReference>
<feature type="chain" id="PRO_5042296348" description="peroxidase" evidence="16">
    <location>
        <begin position="26"/>
        <end position="215"/>
    </location>
</feature>
<dbReference type="PROSITE" id="PS00435">
    <property type="entry name" value="PEROXIDASE_1"/>
    <property type="match status" value="1"/>
</dbReference>
<comment type="function">
    <text evidence="2">Removal of H(2)O(2), oxidation of toxic reductants, biosynthesis and degradation of lignin, suberization, auxin catabolism, response to environmental stresses such as wounding, pathogen attack and oxidative stress. These functions might be dependent on each isozyme/isoform in each plant tissue.</text>
</comment>
<proteinExistence type="inferred from homology"/>
<evidence type="ECO:0000256" key="10">
    <source>
        <dbReference type="ARBA" id="ARBA00023004"/>
    </source>
</evidence>
<keyword evidence="8 14" id="KW-0106">Calcium</keyword>
<comment type="caution">
    <text evidence="18">The sequence shown here is derived from an EMBL/GenBank/DDBJ whole genome shotgun (WGS) entry which is preliminary data.</text>
</comment>
<dbReference type="Gene3D" id="1.10.420.10">
    <property type="entry name" value="Peroxidase, domain 2"/>
    <property type="match status" value="1"/>
</dbReference>
<dbReference type="EMBL" id="JAMZMK010005436">
    <property type="protein sequence ID" value="KAI7753442.1"/>
    <property type="molecule type" value="Genomic_DNA"/>
</dbReference>
<evidence type="ECO:0000256" key="4">
    <source>
        <dbReference type="ARBA" id="ARBA00012313"/>
    </source>
</evidence>
<keyword evidence="9" id="KW-0560">Oxidoreductase</keyword>
<feature type="binding site" evidence="13">
    <location>
        <position position="75"/>
    </location>
    <ligand>
        <name>substrate</name>
    </ligand>
</feature>
<keyword evidence="19" id="KW-1185">Reference proteome</keyword>
<evidence type="ECO:0000256" key="2">
    <source>
        <dbReference type="ARBA" id="ARBA00002322"/>
    </source>
</evidence>
<dbReference type="GO" id="GO:0020037">
    <property type="term" value="F:heme binding"/>
    <property type="evidence" value="ECO:0007669"/>
    <property type="project" value="InterPro"/>
</dbReference>
<keyword evidence="16" id="KW-0732">Signal</keyword>
<evidence type="ECO:0000256" key="16">
    <source>
        <dbReference type="SAM" id="SignalP"/>
    </source>
</evidence>
<comment type="cofactor">
    <cofactor evidence="14">
        <name>Ca(2+)</name>
        <dbReference type="ChEBI" id="CHEBI:29108"/>
    </cofactor>
    <text evidence="14">Binds 2 calcium ions per subunit.</text>
</comment>
<organism evidence="18 19">
    <name type="scientific">Ambrosia artemisiifolia</name>
    <name type="common">Common ragweed</name>
    <dbReference type="NCBI Taxonomy" id="4212"/>
    <lineage>
        <taxon>Eukaryota</taxon>
        <taxon>Viridiplantae</taxon>
        <taxon>Streptophyta</taxon>
        <taxon>Embryophyta</taxon>
        <taxon>Tracheophyta</taxon>
        <taxon>Spermatophyta</taxon>
        <taxon>Magnoliopsida</taxon>
        <taxon>eudicotyledons</taxon>
        <taxon>Gunneridae</taxon>
        <taxon>Pentapetalae</taxon>
        <taxon>asterids</taxon>
        <taxon>campanulids</taxon>
        <taxon>Asterales</taxon>
        <taxon>Asteraceae</taxon>
        <taxon>Asteroideae</taxon>
        <taxon>Heliantheae alliance</taxon>
        <taxon>Heliantheae</taxon>
        <taxon>Ambrosia</taxon>
    </lineage>
</organism>
<dbReference type="PRINTS" id="PR00461">
    <property type="entry name" value="PLPEROXIDASE"/>
</dbReference>
<dbReference type="Proteomes" id="UP001206925">
    <property type="component" value="Unassembled WGS sequence"/>
</dbReference>
<sequence>MAASKTFSLALIACTLCLMSDTSSARLTPNFYSKSCPQVFEIVGSVLGGPTWEVKLGRRDSKTASFSAANGGAIPPPQSSLTNLINTFGAVGLSTNDMVALSGAHTIGMARCTNFRPHVYNDSNIDPLFAVLRRSHCPPSQGFGDNNLEPLDVRTPTHFDNHYYKNLVRQQGLLHSDQQLLSSGYTSSLVEQYSVNTRSFYAELVVSTRISRPLW</sequence>
<keyword evidence="7 14" id="KW-0479">Metal-binding</keyword>
<feature type="disulfide bond" evidence="15">
    <location>
        <begin position="112"/>
        <end position="137"/>
    </location>
</feature>
<dbReference type="InterPro" id="IPR010255">
    <property type="entry name" value="Haem_peroxidase_sf"/>
</dbReference>
<dbReference type="Pfam" id="PF00141">
    <property type="entry name" value="peroxidase"/>
    <property type="match status" value="1"/>
</dbReference>
<dbReference type="PANTHER" id="PTHR31388:SF144">
    <property type="entry name" value="PEROXIDASE 67-RELATED"/>
    <property type="match status" value="1"/>
</dbReference>
<evidence type="ECO:0000256" key="15">
    <source>
        <dbReference type="PIRSR" id="PIRSR600823-5"/>
    </source>
</evidence>